<gene>
    <name evidence="1" type="primary">Acey_s0090.g2371</name>
    <name evidence="1" type="ORF">Y032_0090g2371</name>
</gene>
<protein>
    <submittedName>
        <fullName evidence="1">Uncharacterized protein</fullName>
    </submittedName>
</protein>
<proteinExistence type="predicted"/>
<dbReference type="Proteomes" id="UP000024635">
    <property type="component" value="Unassembled WGS sequence"/>
</dbReference>
<dbReference type="AlphaFoldDB" id="A0A016TM17"/>
<name>A0A016TM17_9BILA</name>
<comment type="caution">
    <text evidence="1">The sequence shown here is derived from an EMBL/GenBank/DDBJ whole genome shotgun (WGS) entry which is preliminary data.</text>
</comment>
<dbReference type="EMBL" id="JARK01001426">
    <property type="protein sequence ID" value="EYC04024.1"/>
    <property type="molecule type" value="Genomic_DNA"/>
</dbReference>
<evidence type="ECO:0000313" key="1">
    <source>
        <dbReference type="EMBL" id="EYC04024.1"/>
    </source>
</evidence>
<reference evidence="2" key="1">
    <citation type="journal article" date="2015" name="Nat. Genet.">
        <title>The genome and transcriptome of the zoonotic hookworm Ancylostoma ceylanicum identify infection-specific gene families.</title>
        <authorList>
            <person name="Schwarz E.M."/>
            <person name="Hu Y."/>
            <person name="Antoshechkin I."/>
            <person name="Miller M.M."/>
            <person name="Sternberg P.W."/>
            <person name="Aroian R.V."/>
        </authorList>
    </citation>
    <scope>NUCLEOTIDE SEQUENCE</scope>
    <source>
        <strain evidence="2">HY135</strain>
    </source>
</reference>
<organism evidence="1 2">
    <name type="scientific">Ancylostoma ceylanicum</name>
    <dbReference type="NCBI Taxonomy" id="53326"/>
    <lineage>
        <taxon>Eukaryota</taxon>
        <taxon>Metazoa</taxon>
        <taxon>Ecdysozoa</taxon>
        <taxon>Nematoda</taxon>
        <taxon>Chromadorea</taxon>
        <taxon>Rhabditida</taxon>
        <taxon>Rhabditina</taxon>
        <taxon>Rhabditomorpha</taxon>
        <taxon>Strongyloidea</taxon>
        <taxon>Ancylostomatidae</taxon>
        <taxon>Ancylostomatinae</taxon>
        <taxon>Ancylostoma</taxon>
    </lineage>
</organism>
<evidence type="ECO:0000313" key="2">
    <source>
        <dbReference type="Proteomes" id="UP000024635"/>
    </source>
</evidence>
<accession>A0A016TM17</accession>
<sequence length="95" mass="11025">MKEKTYVSPEVEENIRKILRDNSYNGKYWEITATRHHVSIMSPETLAAYKQKKKLTKSEVAGAKSSAMDEFYKKQDSPHADKHVFRLAMARHKPS</sequence>
<keyword evidence="2" id="KW-1185">Reference proteome</keyword>